<gene>
    <name evidence="3" type="ORF">A0U91_16730</name>
</gene>
<reference evidence="3 4" key="1">
    <citation type="submission" date="2016-03" db="EMBL/GenBank/DDBJ databases">
        <title>Acetic acid bacteria sequencing.</title>
        <authorList>
            <person name="Brandt J."/>
            <person name="Jakob F."/>
            <person name="Vogel R.F."/>
        </authorList>
    </citation>
    <scope>NUCLEOTIDE SEQUENCE [LARGE SCALE GENOMIC DNA]</scope>
    <source>
        <strain evidence="3 4">TMW2.1084</strain>
        <plasmid evidence="4">pac1084_1</plasmid>
    </source>
</reference>
<feature type="signal peptide" evidence="2">
    <location>
        <begin position="1"/>
        <end position="22"/>
    </location>
</feature>
<protein>
    <recommendedName>
        <fullName evidence="5">Secreted protein</fullName>
    </recommendedName>
</protein>
<feature type="chain" id="PRO_5010706319" description="Secreted protein" evidence="2">
    <location>
        <begin position="23"/>
        <end position="93"/>
    </location>
</feature>
<evidence type="ECO:0000313" key="4">
    <source>
        <dbReference type="Proteomes" id="UP000189055"/>
    </source>
</evidence>
<geneLocation type="plasmid" evidence="4">
    <name>pac1084_1</name>
</geneLocation>
<evidence type="ECO:0000256" key="1">
    <source>
        <dbReference type="SAM" id="MobiDB-lite"/>
    </source>
</evidence>
<accession>A0A1U9LK31</accession>
<evidence type="ECO:0000313" key="3">
    <source>
        <dbReference type="EMBL" id="AQT06650.1"/>
    </source>
</evidence>
<keyword evidence="3" id="KW-0614">Plasmid</keyword>
<keyword evidence="2" id="KW-0732">Signal</keyword>
<dbReference type="KEGG" id="aper:A0U91_16730"/>
<organism evidence="3 4">
    <name type="scientific">Acetobacter persici</name>
    <dbReference type="NCBI Taxonomy" id="1076596"/>
    <lineage>
        <taxon>Bacteria</taxon>
        <taxon>Pseudomonadati</taxon>
        <taxon>Pseudomonadota</taxon>
        <taxon>Alphaproteobacteria</taxon>
        <taxon>Acetobacterales</taxon>
        <taxon>Acetobacteraceae</taxon>
        <taxon>Acetobacter</taxon>
    </lineage>
</organism>
<proteinExistence type="predicted"/>
<dbReference type="AlphaFoldDB" id="A0A1U9LK31"/>
<evidence type="ECO:0008006" key="5">
    <source>
        <dbReference type="Google" id="ProtNLM"/>
    </source>
</evidence>
<sequence>MKKAMKKLGISFPLASVGAVVASLLVRGSQRDLPHESEDVNANNPCQVQDGREGPVTTNNENHEDQARLQTAEGIAISIIPPTNTKCFIRLED</sequence>
<feature type="region of interest" description="Disordered" evidence="1">
    <location>
        <begin position="31"/>
        <end position="60"/>
    </location>
</feature>
<dbReference type="Proteomes" id="UP000189055">
    <property type="component" value="Plasmid pAC1084_1"/>
</dbReference>
<name>A0A1U9LK31_9PROT</name>
<evidence type="ECO:0000256" key="2">
    <source>
        <dbReference type="SAM" id="SignalP"/>
    </source>
</evidence>
<dbReference type="EMBL" id="CP014688">
    <property type="protein sequence ID" value="AQT06650.1"/>
    <property type="molecule type" value="Genomic_DNA"/>
</dbReference>